<dbReference type="RefSeq" id="WP_172126642.1">
    <property type="nucleotide sequence ID" value="NZ_CP042652.1"/>
</dbReference>
<sequence>MSFLEETSDFFTLVKESNFDLGLIYSQNPNGIYVVVLILLVLLLIVALFIRSAFKKSELLRLVSKIQNISDFDEFDSKLSKIALELPKRGSEVANSLNALKGGILTSQLALLKDFNIKKKIKSYKQISSVYSLIANSSKKYANEELTKYYENKSRILLDEDLIKEIENYYKNISFKENDIKYVNSIVTYANSLKNPESILTPLQEEINRFSFAFNLNLFKFAKALTKEESGKIFTNCNDKIDSLFSNNNVKISEVILSYMIENGEKQKVHEYISNLKNPSYLQSLYYNFFGKEENDDINLELAFVKNETQINENYKEYLDNKITFNWKDLGLIKHILNAPRVLETIGHIDYRNVLERIEKLENEVDYNAKVAEILEVARRAETIAKEAKAIARSGK</sequence>
<dbReference type="KEGG" id="paco:AACT_1943"/>
<evidence type="ECO:0000256" key="1">
    <source>
        <dbReference type="SAM" id="Phobius"/>
    </source>
</evidence>
<evidence type="ECO:0000313" key="2">
    <source>
        <dbReference type="EMBL" id="QKE29089.1"/>
    </source>
</evidence>
<feature type="transmembrane region" description="Helical" evidence="1">
    <location>
        <begin position="31"/>
        <end position="50"/>
    </location>
</feature>
<dbReference type="AlphaFoldDB" id="A0A6M8ELZ4"/>
<dbReference type="EMBL" id="CP042652">
    <property type="protein sequence ID" value="QKE29089.1"/>
    <property type="molecule type" value="Genomic_DNA"/>
</dbReference>
<reference evidence="2 3" key="1">
    <citation type="submission" date="2019-08" db="EMBL/GenBank/DDBJ databases">
        <title>Complete genome sequence of Arcobacter acticola.</title>
        <authorList>
            <person name="Miller W."/>
        </authorList>
    </citation>
    <scope>NUCLEOTIDE SEQUENCE [LARGE SCALE GENOMIC DNA]</scope>
    <source>
        <strain evidence="2 3">KCTC 52212</strain>
    </source>
</reference>
<protein>
    <submittedName>
        <fullName evidence="2">Uncharacterized protein</fullName>
    </submittedName>
</protein>
<evidence type="ECO:0000313" key="3">
    <source>
        <dbReference type="Proteomes" id="UP000503483"/>
    </source>
</evidence>
<dbReference type="Proteomes" id="UP000503483">
    <property type="component" value="Chromosome"/>
</dbReference>
<proteinExistence type="predicted"/>
<keyword evidence="1" id="KW-0472">Membrane</keyword>
<keyword evidence="3" id="KW-1185">Reference proteome</keyword>
<accession>A0A6M8ELZ4</accession>
<name>A0A6M8ELZ4_9BACT</name>
<gene>
    <name evidence="2" type="ORF">AACT_1943</name>
</gene>
<keyword evidence="1" id="KW-0812">Transmembrane</keyword>
<organism evidence="2 3">
    <name type="scientific">Arcobacter acticola</name>
    <dbReference type="NCBI Taxonomy" id="1849015"/>
    <lineage>
        <taxon>Bacteria</taxon>
        <taxon>Pseudomonadati</taxon>
        <taxon>Campylobacterota</taxon>
        <taxon>Epsilonproteobacteria</taxon>
        <taxon>Campylobacterales</taxon>
        <taxon>Arcobacteraceae</taxon>
        <taxon>Arcobacter</taxon>
    </lineage>
</organism>
<keyword evidence="1" id="KW-1133">Transmembrane helix</keyword>